<dbReference type="InterPro" id="IPR027370">
    <property type="entry name" value="Znf-RING_euk"/>
</dbReference>
<evidence type="ECO:0000313" key="8">
    <source>
        <dbReference type="Proteomes" id="UP001158576"/>
    </source>
</evidence>
<protein>
    <submittedName>
        <fullName evidence="7">Oidioi.mRNA.OKI2018_I69.PAR.g11983.t1.cds</fullName>
    </submittedName>
</protein>
<evidence type="ECO:0000259" key="6">
    <source>
        <dbReference type="PROSITE" id="PS50089"/>
    </source>
</evidence>
<proteinExistence type="predicted"/>
<keyword evidence="1" id="KW-0479">Metal-binding</keyword>
<reference evidence="7 8" key="1">
    <citation type="submission" date="2021-04" db="EMBL/GenBank/DDBJ databases">
        <authorList>
            <person name="Bliznina A."/>
        </authorList>
    </citation>
    <scope>NUCLEOTIDE SEQUENCE [LARGE SCALE GENOMIC DNA]</scope>
</reference>
<keyword evidence="8" id="KW-1185">Reference proteome</keyword>
<keyword evidence="2 4" id="KW-0863">Zinc-finger</keyword>
<feature type="domain" description="RING-type" evidence="6">
    <location>
        <begin position="52"/>
        <end position="108"/>
    </location>
</feature>
<feature type="transmembrane region" description="Helical" evidence="5">
    <location>
        <begin position="141"/>
        <end position="161"/>
    </location>
</feature>
<organism evidence="7 8">
    <name type="scientific">Oikopleura dioica</name>
    <name type="common">Tunicate</name>
    <dbReference type="NCBI Taxonomy" id="34765"/>
    <lineage>
        <taxon>Eukaryota</taxon>
        <taxon>Metazoa</taxon>
        <taxon>Chordata</taxon>
        <taxon>Tunicata</taxon>
        <taxon>Appendicularia</taxon>
        <taxon>Copelata</taxon>
        <taxon>Oikopleuridae</taxon>
        <taxon>Oikopleura</taxon>
    </lineage>
</organism>
<evidence type="ECO:0000256" key="1">
    <source>
        <dbReference type="ARBA" id="ARBA00022723"/>
    </source>
</evidence>
<feature type="transmembrane region" description="Helical" evidence="5">
    <location>
        <begin position="212"/>
        <end position="231"/>
    </location>
</feature>
<dbReference type="InterPro" id="IPR017907">
    <property type="entry name" value="Znf_RING_CS"/>
</dbReference>
<evidence type="ECO:0000256" key="4">
    <source>
        <dbReference type="PROSITE-ProRule" id="PRU00175"/>
    </source>
</evidence>
<evidence type="ECO:0000256" key="3">
    <source>
        <dbReference type="ARBA" id="ARBA00022833"/>
    </source>
</evidence>
<keyword evidence="5" id="KW-0472">Membrane</keyword>
<keyword evidence="5" id="KW-1133">Transmembrane helix</keyword>
<dbReference type="InterPro" id="IPR013083">
    <property type="entry name" value="Znf_RING/FYVE/PHD"/>
</dbReference>
<evidence type="ECO:0000256" key="5">
    <source>
        <dbReference type="SAM" id="Phobius"/>
    </source>
</evidence>
<name>A0ABN7RYM5_OIKDI</name>
<accession>A0ABN7RYM5</accession>
<dbReference type="InterPro" id="IPR001841">
    <property type="entry name" value="Znf_RING"/>
</dbReference>
<dbReference type="PROSITE" id="PS00518">
    <property type="entry name" value="ZF_RING_1"/>
    <property type="match status" value="1"/>
</dbReference>
<keyword evidence="3" id="KW-0862">Zinc</keyword>
<evidence type="ECO:0000313" key="7">
    <source>
        <dbReference type="EMBL" id="CAG5088828.1"/>
    </source>
</evidence>
<dbReference type="Pfam" id="PF13445">
    <property type="entry name" value="zf-RING_UBOX"/>
    <property type="match status" value="1"/>
</dbReference>
<dbReference type="Proteomes" id="UP001158576">
    <property type="component" value="Chromosome PAR"/>
</dbReference>
<evidence type="ECO:0000256" key="2">
    <source>
        <dbReference type="ARBA" id="ARBA00022771"/>
    </source>
</evidence>
<dbReference type="EMBL" id="OU015568">
    <property type="protein sequence ID" value="CAG5088828.1"/>
    <property type="molecule type" value="Genomic_DNA"/>
</dbReference>
<dbReference type="PANTHER" id="PTHR23041">
    <property type="entry name" value="RING FINGER DOMAIN-CONTAINING"/>
    <property type="match status" value="1"/>
</dbReference>
<dbReference type="InterPro" id="IPR047134">
    <property type="entry name" value="RNF4"/>
</dbReference>
<dbReference type="Gene3D" id="3.30.40.10">
    <property type="entry name" value="Zinc/RING finger domain, C3HC4 (zinc finger)"/>
    <property type="match status" value="1"/>
</dbReference>
<sequence length="362" mass="41917">MIFRIEEFEVETKNYTLSTIGATKWMHGQPFDLPTLVSAPMRQEQSGTGFSCNICLETMTQMKRKGKKIVTTPCGHPFCKSCVEMAARSAYGRMPDPNHVVNNCPKCRKAYALRQLIELFIFHRELIIDGFGRKVQMVNKLLSLLLNIMINLQVFIALSWWTKWFGLGYRYRDIQRGFDIPKWLRFNKEFCPITFILVEVLWFDTMVTFAGVWGPIFIGNLVVSLIFSDVIVEPPQALGAPHVRPVTTMVQGFCFMLGFKCIHSLKKSFIQMLLASFCLLKIWVFKKIPVLGERLLHRQKCATNFLKRQAFNAHFETGFDEPKQKRRITVVRNVYENLGNSSMKKYILSRKTLIRRSMDASL</sequence>
<dbReference type="PROSITE" id="PS50089">
    <property type="entry name" value="ZF_RING_2"/>
    <property type="match status" value="1"/>
</dbReference>
<dbReference type="PANTHER" id="PTHR23041:SF78">
    <property type="entry name" value="E3 UBIQUITIN-PROTEIN LIGASE RNF4"/>
    <property type="match status" value="1"/>
</dbReference>
<dbReference type="SMART" id="SM00184">
    <property type="entry name" value="RING"/>
    <property type="match status" value="1"/>
</dbReference>
<keyword evidence="5" id="KW-0812">Transmembrane</keyword>
<gene>
    <name evidence="7" type="ORF">OKIOD_LOCUS3541</name>
</gene>
<dbReference type="SUPFAM" id="SSF57850">
    <property type="entry name" value="RING/U-box"/>
    <property type="match status" value="1"/>
</dbReference>